<dbReference type="InterPro" id="IPR011978">
    <property type="entry name" value="YgfB-like"/>
</dbReference>
<dbReference type="Pfam" id="PF03695">
    <property type="entry name" value="UPF0149"/>
    <property type="match status" value="1"/>
</dbReference>
<organism evidence="2 3">
    <name type="scientific">Tahibacter soli</name>
    <dbReference type="NCBI Taxonomy" id="2983605"/>
    <lineage>
        <taxon>Bacteria</taxon>
        <taxon>Pseudomonadati</taxon>
        <taxon>Pseudomonadota</taxon>
        <taxon>Gammaproteobacteria</taxon>
        <taxon>Lysobacterales</taxon>
        <taxon>Rhodanobacteraceae</taxon>
        <taxon>Tahibacter</taxon>
    </lineage>
</organism>
<dbReference type="Pfam" id="PF02810">
    <property type="entry name" value="SEC-C"/>
    <property type="match status" value="1"/>
</dbReference>
<gene>
    <name evidence="2" type="ORF">OD750_006730</name>
</gene>
<dbReference type="SUPFAM" id="SSF103642">
    <property type="entry name" value="Sec-C motif"/>
    <property type="match status" value="1"/>
</dbReference>
<evidence type="ECO:0000313" key="3">
    <source>
        <dbReference type="Proteomes" id="UP001139971"/>
    </source>
</evidence>
<evidence type="ECO:0000313" key="2">
    <source>
        <dbReference type="EMBL" id="MDC8012240.1"/>
    </source>
</evidence>
<dbReference type="PANTHER" id="PTHR33747:SF1">
    <property type="entry name" value="ADENYLATE CYCLASE-ASSOCIATED CAP C-TERMINAL DOMAIN-CONTAINING PROTEIN"/>
    <property type="match status" value="1"/>
</dbReference>
<name>A0A9X4BG54_9GAMM</name>
<proteinExistence type="predicted"/>
<dbReference type="InterPro" id="IPR036255">
    <property type="entry name" value="YgfB-like_sf"/>
</dbReference>
<keyword evidence="3" id="KW-1185">Reference proteome</keyword>
<dbReference type="AlphaFoldDB" id="A0A9X4BG54"/>
<sequence length="233" mass="26104">MSKPNTTPLTDTQIDELSKFLDEYAVEKDGMSFEMLDGFLTAVISSPQPIDVEEWLPRVWRGEDEPAEPIADDVQAAIATDAILKHHAHLESVLQQGGAEFTPWILEFEDEDGSVVSFGQEWALGYLRGVGLREDAWDELLSDAEWQEDLDVVELLARGPDDEESGGELREQAARDEYIETMLGFALDAYDFWAEQRLTPTTQRREAPKVGRNDPCPCGSGRKYKQCHGAGLQ</sequence>
<comment type="caution">
    <text evidence="2">The sequence shown here is derived from an EMBL/GenBank/DDBJ whole genome shotgun (WGS) entry which is preliminary data.</text>
</comment>
<dbReference type="NCBIfam" id="TIGR02292">
    <property type="entry name" value="ygfB_yecA"/>
    <property type="match status" value="1"/>
</dbReference>
<dbReference type="PANTHER" id="PTHR33747">
    <property type="entry name" value="UPF0225 PROTEIN SCO1677"/>
    <property type="match status" value="1"/>
</dbReference>
<feature type="region of interest" description="Disordered" evidence="1">
    <location>
        <begin position="201"/>
        <end position="233"/>
    </location>
</feature>
<feature type="compositionally biased region" description="Basic and acidic residues" evidence="1">
    <location>
        <begin position="203"/>
        <end position="212"/>
    </location>
</feature>
<dbReference type="InterPro" id="IPR004027">
    <property type="entry name" value="SEC_C_motif"/>
</dbReference>
<dbReference type="SUPFAM" id="SSF101327">
    <property type="entry name" value="YgfB-like"/>
    <property type="match status" value="1"/>
</dbReference>
<dbReference type="EMBL" id="JAOVZO020000003">
    <property type="protein sequence ID" value="MDC8012240.1"/>
    <property type="molecule type" value="Genomic_DNA"/>
</dbReference>
<dbReference type="Gene3D" id="3.10.450.50">
    <property type="match status" value="1"/>
</dbReference>
<reference evidence="2" key="1">
    <citation type="submission" date="2023-02" db="EMBL/GenBank/DDBJ databases">
        <title>Tahibacter soli sp. nov. isolated from soil.</title>
        <authorList>
            <person name="Baek J.H."/>
            <person name="Lee J.K."/>
            <person name="Choi D.G."/>
            <person name="Jeon C.O."/>
        </authorList>
    </citation>
    <scope>NUCLEOTIDE SEQUENCE</scope>
    <source>
        <strain evidence="2">BL</strain>
    </source>
</reference>
<dbReference type="Proteomes" id="UP001139971">
    <property type="component" value="Unassembled WGS sequence"/>
</dbReference>
<protein>
    <submittedName>
        <fullName evidence="2">UPF0149 family protein</fullName>
    </submittedName>
</protein>
<evidence type="ECO:0000256" key="1">
    <source>
        <dbReference type="SAM" id="MobiDB-lite"/>
    </source>
</evidence>
<accession>A0A9X4BG54</accession>